<keyword evidence="2" id="KW-0472">Membrane</keyword>
<feature type="transmembrane region" description="Helical" evidence="2">
    <location>
        <begin position="43"/>
        <end position="74"/>
    </location>
</feature>
<reference evidence="3 4" key="1">
    <citation type="journal article" date="2011" name="Stand. Genomic Sci.">
        <title>Complete genome sequence of Haliscomenobacter hydrossis type strain (O).</title>
        <authorList>
            <consortium name="US DOE Joint Genome Institute (JGI-PGF)"/>
            <person name="Daligault H."/>
            <person name="Lapidus A."/>
            <person name="Zeytun A."/>
            <person name="Nolan M."/>
            <person name="Lucas S."/>
            <person name="Del Rio T.G."/>
            <person name="Tice H."/>
            <person name="Cheng J.F."/>
            <person name="Tapia R."/>
            <person name="Han C."/>
            <person name="Goodwin L."/>
            <person name="Pitluck S."/>
            <person name="Liolios K."/>
            <person name="Pagani I."/>
            <person name="Ivanova N."/>
            <person name="Huntemann M."/>
            <person name="Mavromatis K."/>
            <person name="Mikhailova N."/>
            <person name="Pati A."/>
            <person name="Chen A."/>
            <person name="Palaniappan K."/>
            <person name="Land M."/>
            <person name="Hauser L."/>
            <person name="Brambilla E.M."/>
            <person name="Rohde M."/>
            <person name="Verbarg S."/>
            <person name="Goker M."/>
            <person name="Bristow J."/>
            <person name="Eisen J.A."/>
            <person name="Markowitz V."/>
            <person name="Hugenholtz P."/>
            <person name="Kyrpides N.C."/>
            <person name="Klenk H.P."/>
            <person name="Woyke T."/>
        </authorList>
    </citation>
    <scope>NUCLEOTIDE SEQUENCE [LARGE SCALE GENOMIC DNA]</scope>
    <source>
        <strain evidence="4">ATCC 27775 / DSM 1100 / LMG 10767 / O</strain>
        <plasmid evidence="4">Plasmid pHALHY01</plasmid>
    </source>
</reference>
<dbReference type="KEGG" id="hhy:Halhy_6639"/>
<dbReference type="EMBL" id="CP002692">
    <property type="protein sequence ID" value="AEE54455.1"/>
    <property type="molecule type" value="Genomic_DNA"/>
</dbReference>
<keyword evidence="4" id="KW-1185">Reference proteome</keyword>
<keyword evidence="2" id="KW-1133">Transmembrane helix</keyword>
<gene>
    <name evidence="3" type="ordered locus">Halhy_6639</name>
</gene>
<feature type="transmembrane region" description="Helical" evidence="2">
    <location>
        <begin position="123"/>
        <end position="147"/>
    </location>
</feature>
<geneLocation type="plasmid" evidence="3 4">
    <name>pHALHY01</name>
</geneLocation>
<proteinExistence type="predicted"/>
<evidence type="ECO:0000256" key="1">
    <source>
        <dbReference type="SAM" id="MobiDB-lite"/>
    </source>
</evidence>
<evidence type="ECO:0008006" key="5">
    <source>
        <dbReference type="Google" id="ProtNLM"/>
    </source>
</evidence>
<dbReference type="RefSeq" id="WP_013768972.1">
    <property type="nucleotide sequence ID" value="NC_015511.1"/>
</dbReference>
<keyword evidence="3" id="KW-0614">Plasmid</keyword>
<name>F4L7U7_HALH1</name>
<evidence type="ECO:0000313" key="4">
    <source>
        <dbReference type="Proteomes" id="UP000008461"/>
    </source>
</evidence>
<dbReference type="HOGENOM" id="CLU_562323_0_0_10"/>
<protein>
    <recommendedName>
        <fullName evidence="5">DUF4407 domain-containing protein</fullName>
    </recommendedName>
</protein>
<dbReference type="Proteomes" id="UP000008461">
    <property type="component" value="Plasmid pHALHY01"/>
</dbReference>
<feature type="transmembrane region" description="Helical" evidence="2">
    <location>
        <begin position="255"/>
        <end position="276"/>
    </location>
</feature>
<dbReference type="AlphaFoldDB" id="F4L7U7"/>
<feature type="transmembrane region" description="Helical" evidence="2">
    <location>
        <begin position="81"/>
        <end position="103"/>
    </location>
</feature>
<accession>F4L7U7</accession>
<reference key="2">
    <citation type="submission" date="2011-04" db="EMBL/GenBank/DDBJ databases">
        <title>Complete sequence of plasmid 1 of Haliscomenobacter hydrossis DSM 1100.</title>
        <authorList>
            <consortium name="US DOE Joint Genome Institute (JGI-PGF)"/>
            <person name="Lucas S."/>
            <person name="Han J."/>
            <person name="Lapidus A."/>
            <person name="Bruce D."/>
            <person name="Goodwin L."/>
            <person name="Pitluck S."/>
            <person name="Peters L."/>
            <person name="Kyrpides N."/>
            <person name="Mavromatis K."/>
            <person name="Ivanova N."/>
            <person name="Ovchinnikova G."/>
            <person name="Pagani I."/>
            <person name="Daligault H."/>
            <person name="Detter J.C."/>
            <person name="Han C."/>
            <person name="Land M."/>
            <person name="Hauser L."/>
            <person name="Markowitz V."/>
            <person name="Cheng J.-F."/>
            <person name="Hugenholtz P."/>
            <person name="Woyke T."/>
            <person name="Wu D."/>
            <person name="Verbarg S."/>
            <person name="Frueling A."/>
            <person name="Brambilla E."/>
            <person name="Klenk H.-P."/>
            <person name="Eisen J.A."/>
        </authorList>
    </citation>
    <scope>NUCLEOTIDE SEQUENCE</scope>
    <source>
        <strain>DSM 1100</strain>
    </source>
</reference>
<feature type="region of interest" description="Disordered" evidence="1">
    <location>
        <begin position="339"/>
        <end position="358"/>
    </location>
</feature>
<organism evidence="3 4">
    <name type="scientific">Haliscomenobacter hydrossis (strain ATCC 27775 / DSM 1100 / LMG 10767 / O)</name>
    <dbReference type="NCBI Taxonomy" id="760192"/>
    <lineage>
        <taxon>Bacteria</taxon>
        <taxon>Pseudomonadati</taxon>
        <taxon>Bacteroidota</taxon>
        <taxon>Saprospiria</taxon>
        <taxon>Saprospirales</taxon>
        <taxon>Haliscomenobacteraceae</taxon>
        <taxon>Haliscomenobacter</taxon>
    </lineage>
</organism>
<sequence>MENRLIIQSPFRESEKEDDELRLHQNLSREFNPLPYHLRFRPLYLFACIGVWFILALSALTEYSAVFAFVFGLLNQLSFGLVLAVIVTLLLIVGFELLHRFAGNTYFKEFWLDGGKHQSDNNGALLGLLLCALVSLGMSIPGGFDLVSNIQKKPERPTVKEEKPEDVAAILNPYIEEAQNRVKEYKSSRSWRGKLSDKDATEWKRRTEVAEQREQDLINAIINVPKANGDKQTMAEQKYQQDLARWRRETKGNGSVFGVLSVLTTILMYVCIWFQFKYKKKTQEYLDQKYAELKATQSALPAPSIPLASSPTPTSTDLEPLLLSIVKRLDNLDRSSIHLLPNSPAHPEGSTPIETPNRTRVPIGFKLPERSAAADLPKVQLQPVATPCNEEILQIEREAENLLPAEPPLDDIYTVEHRRFTDGKVIRHGKERIKWYVTKYNDQVLKAQQKILEDPLNESLRDSLLNFQEKLVYWKSLEDQLLAKLKAAGI</sequence>
<evidence type="ECO:0000256" key="2">
    <source>
        <dbReference type="SAM" id="Phobius"/>
    </source>
</evidence>
<evidence type="ECO:0000313" key="3">
    <source>
        <dbReference type="EMBL" id="AEE54455.1"/>
    </source>
</evidence>
<keyword evidence="2" id="KW-0812">Transmembrane</keyword>